<accession>A0ABW3QEK3</accession>
<comment type="caution">
    <text evidence="1">The sequence shown here is derived from an EMBL/GenBank/DDBJ whole genome shotgun (WGS) entry which is preliminary data.</text>
</comment>
<dbReference type="RefSeq" id="WP_265988981.1">
    <property type="nucleotide sequence ID" value="NZ_CP110973.1"/>
</dbReference>
<sequence>MKPIQLLWGLLWLVSACKSDKVQPIPATLERIELRAGDRVQEEVVWNRQANRVDIRLYETALVDSSGKPPLLARNTYFFNAQNQLSSSEHEGYYTICGFCSTPIPPSKHPTSSYTMTYQYQNGVLTQAERQEVRNNQTVVVGKQVFHTDSKGQIGRVEQWYGFSGPLALFETLTFRYDSKGNLQQRETFAANGFRQEVLTFQYDNKPNPFRTLGLIDFEPRYLSPHNVVYRHRRIFEDADPPGTVRQNEQTIRYTYHASGWPVTMDDGNRLLRISYD</sequence>
<evidence type="ECO:0000313" key="1">
    <source>
        <dbReference type="EMBL" id="MFD1144217.1"/>
    </source>
</evidence>
<evidence type="ECO:0000313" key="2">
    <source>
        <dbReference type="Proteomes" id="UP001597116"/>
    </source>
</evidence>
<name>A0ABW3QEK3_9BACT</name>
<keyword evidence="2" id="KW-1185">Reference proteome</keyword>
<proteinExistence type="predicted"/>
<dbReference type="Proteomes" id="UP001597116">
    <property type="component" value="Unassembled WGS sequence"/>
</dbReference>
<protein>
    <recommendedName>
        <fullName evidence="3">YD repeat-containing protein</fullName>
    </recommendedName>
</protein>
<organism evidence="1 2">
    <name type="scientific">Larkinella insperata</name>
    <dbReference type="NCBI Taxonomy" id="332158"/>
    <lineage>
        <taxon>Bacteria</taxon>
        <taxon>Pseudomonadati</taxon>
        <taxon>Bacteroidota</taxon>
        <taxon>Cytophagia</taxon>
        <taxon>Cytophagales</taxon>
        <taxon>Spirosomataceae</taxon>
        <taxon>Larkinella</taxon>
    </lineage>
</organism>
<dbReference type="Gene3D" id="2.180.10.10">
    <property type="entry name" value="RHS repeat-associated core"/>
    <property type="match status" value="1"/>
</dbReference>
<gene>
    <name evidence="1" type="ORF">ACFQ4C_24035</name>
</gene>
<reference evidence="2" key="1">
    <citation type="journal article" date="2019" name="Int. J. Syst. Evol. Microbiol.">
        <title>The Global Catalogue of Microorganisms (GCM) 10K type strain sequencing project: providing services to taxonomists for standard genome sequencing and annotation.</title>
        <authorList>
            <consortium name="The Broad Institute Genomics Platform"/>
            <consortium name="The Broad Institute Genome Sequencing Center for Infectious Disease"/>
            <person name="Wu L."/>
            <person name="Ma J."/>
        </authorList>
    </citation>
    <scope>NUCLEOTIDE SEQUENCE [LARGE SCALE GENOMIC DNA]</scope>
    <source>
        <strain evidence="2">CCUG 55608</strain>
    </source>
</reference>
<dbReference type="PROSITE" id="PS51257">
    <property type="entry name" value="PROKAR_LIPOPROTEIN"/>
    <property type="match status" value="1"/>
</dbReference>
<dbReference type="EMBL" id="JBHTLP010000021">
    <property type="protein sequence ID" value="MFD1144217.1"/>
    <property type="molecule type" value="Genomic_DNA"/>
</dbReference>
<evidence type="ECO:0008006" key="3">
    <source>
        <dbReference type="Google" id="ProtNLM"/>
    </source>
</evidence>